<evidence type="ECO:0000313" key="2">
    <source>
        <dbReference type="EMBL" id="OCT74046.1"/>
    </source>
</evidence>
<evidence type="ECO:0000313" key="3">
    <source>
        <dbReference type="Proteomes" id="UP000694892"/>
    </source>
</evidence>
<name>A0A974CK02_XENLA</name>
<keyword evidence="1" id="KW-1133">Transmembrane helix</keyword>
<reference evidence="3" key="1">
    <citation type="journal article" date="2016" name="Nature">
        <title>Genome evolution in the allotetraploid frog Xenopus laevis.</title>
        <authorList>
            <person name="Session A.M."/>
            <person name="Uno Y."/>
            <person name="Kwon T."/>
            <person name="Chapman J.A."/>
            <person name="Toyoda A."/>
            <person name="Takahashi S."/>
            <person name="Fukui A."/>
            <person name="Hikosaka A."/>
            <person name="Suzuki A."/>
            <person name="Kondo M."/>
            <person name="van Heeringen S.J."/>
            <person name="Quigley I."/>
            <person name="Heinz S."/>
            <person name="Ogino H."/>
            <person name="Ochi H."/>
            <person name="Hellsten U."/>
            <person name="Lyons J.B."/>
            <person name="Simakov O."/>
            <person name="Putnam N."/>
            <person name="Stites J."/>
            <person name="Kuroki Y."/>
            <person name="Tanaka T."/>
            <person name="Michiue T."/>
            <person name="Watanabe M."/>
            <person name="Bogdanovic O."/>
            <person name="Lister R."/>
            <person name="Georgiou G."/>
            <person name="Paranjpe S.S."/>
            <person name="van Kruijsbergen I."/>
            <person name="Shu S."/>
            <person name="Carlson J."/>
            <person name="Kinoshita T."/>
            <person name="Ohta Y."/>
            <person name="Mawaribuchi S."/>
            <person name="Jenkins J."/>
            <person name="Grimwood J."/>
            <person name="Schmutz J."/>
            <person name="Mitros T."/>
            <person name="Mozaffari S.V."/>
            <person name="Suzuki Y."/>
            <person name="Haramoto Y."/>
            <person name="Yamamoto T.S."/>
            <person name="Takagi C."/>
            <person name="Heald R."/>
            <person name="Miller K."/>
            <person name="Haudenschild C."/>
            <person name="Kitzman J."/>
            <person name="Nakayama T."/>
            <person name="Izutsu Y."/>
            <person name="Robert J."/>
            <person name="Fortriede J."/>
            <person name="Burns K."/>
            <person name="Lotay V."/>
            <person name="Karimi K."/>
            <person name="Yasuoka Y."/>
            <person name="Dichmann D.S."/>
            <person name="Flajnik M.F."/>
            <person name="Houston D.W."/>
            <person name="Shendure J."/>
            <person name="DuPasquier L."/>
            <person name="Vize P.D."/>
            <person name="Zorn A.M."/>
            <person name="Ito M."/>
            <person name="Marcotte E.M."/>
            <person name="Wallingford J.B."/>
            <person name="Ito Y."/>
            <person name="Asashima M."/>
            <person name="Ueno N."/>
            <person name="Matsuda Y."/>
            <person name="Veenstra G.J."/>
            <person name="Fujiyama A."/>
            <person name="Harland R.M."/>
            <person name="Taira M."/>
            <person name="Rokhsar D.S."/>
        </authorList>
    </citation>
    <scope>NUCLEOTIDE SEQUENCE [LARGE SCALE GENOMIC DNA]</scope>
    <source>
        <strain evidence="3">J</strain>
    </source>
</reference>
<evidence type="ECO:0000256" key="1">
    <source>
        <dbReference type="SAM" id="Phobius"/>
    </source>
</evidence>
<organism evidence="2 3">
    <name type="scientific">Xenopus laevis</name>
    <name type="common">African clawed frog</name>
    <dbReference type="NCBI Taxonomy" id="8355"/>
    <lineage>
        <taxon>Eukaryota</taxon>
        <taxon>Metazoa</taxon>
        <taxon>Chordata</taxon>
        <taxon>Craniata</taxon>
        <taxon>Vertebrata</taxon>
        <taxon>Euteleostomi</taxon>
        <taxon>Amphibia</taxon>
        <taxon>Batrachia</taxon>
        <taxon>Anura</taxon>
        <taxon>Pipoidea</taxon>
        <taxon>Pipidae</taxon>
        <taxon>Xenopodinae</taxon>
        <taxon>Xenopus</taxon>
        <taxon>Xenopus</taxon>
    </lineage>
</organism>
<dbReference type="AlphaFoldDB" id="A0A974CK02"/>
<dbReference type="Proteomes" id="UP000694892">
    <property type="component" value="Chromosome 6S"/>
</dbReference>
<keyword evidence="1" id="KW-0812">Transmembrane</keyword>
<dbReference type="EMBL" id="CM004477">
    <property type="protein sequence ID" value="OCT74046.1"/>
    <property type="molecule type" value="Genomic_DNA"/>
</dbReference>
<keyword evidence="1" id="KW-0472">Membrane</keyword>
<gene>
    <name evidence="2" type="ORF">XELAEV_18033009mg</name>
</gene>
<feature type="transmembrane region" description="Helical" evidence="1">
    <location>
        <begin position="6"/>
        <end position="23"/>
    </location>
</feature>
<sequence length="77" mass="8947">MGNSFYIFIATAYVFACFFIYFFSPPSSFILIQTFKPYLTNSAKGWKGDTPVKRILQVINQHHLTRFGSNSLNHRHI</sequence>
<accession>A0A974CK02</accession>
<proteinExistence type="predicted"/>
<protein>
    <submittedName>
        <fullName evidence="2">Uncharacterized protein</fullName>
    </submittedName>
</protein>